<dbReference type="EMBL" id="KZ819354">
    <property type="protein sequence ID" value="PWN45565.1"/>
    <property type="molecule type" value="Genomic_DNA"/>
</dbReference>
<evidence type="ECO:0000313" key="2">
    <source>
        <dbReference type="EMBL" id="PWN45565.1"/>
    </source>
</evidence>
<keyword evidence="3" id="KW-1185">Reference proteome</keyword>
<dbReference type="Proteomes" id="UP000245783">
    <property type="component" value="Unassembled WGS sequence"/>
</dbReference>
<name>A0A316WDL9_9BASI</name>
<dbReference type="RefSeq" id="XP_025372725.1">
    <property type="nucleotide sequence ID" value="XM_025510542.1"/>
</dbReference>
<proteinExistence type="predicted"/>
<reference evidence="2 3" key="1">
    <citation type="journal article" date="2018" name="Mol. Biol. Evol.">
        <title>Broad Genomic Sampling Reveals a Smut Pathogenic Ancestry of the Fungal Clade Ustilaginomycotina.</title>
        <authorList>
            <person name="Kijpornyongpan T."/>
            <person name="Mondo S.J."/>
            <person name="Barry K."/>
            <person name="Sandor L."/>
            <person name="Lee J."/>
            <person name="Lipzen A."/>
            <person name="Pangilinan J."/>
            <person name="LaButti K."/>
            <person name="Hainaut M."/>
            <person name="Henrissat B."/>
            <person name="Grigoriev I.V."/>
            <person name="Spatafora J.W."/>
            <person name="Aime M.C."/>
        </authorList>
    </citation>
    <scope>NUCLEOTIDE SEQUENCE [LARGE SCALE GENOMIC DNA]</scope>
    <source>
        <strain evidence="2 3">MCA 4658</strain>
    </source>
</reference>
<accession>A0A316WDL9</accession>
<sequence length="194" mass="20316">MKSSFTAAAAAATAAALISAPLAFAAPTAPPSYDNKVVCNERLSGGGLLHALGATVDKPLSTAGDSLLLKVNPVAQNFTHYECSAPGFTGPVNSFYGLVKPAGDGVNGTKCLGAISVSGDSRLRLQECPRRAGPYLSQFWFERGDDNLQLVGKPDKEGKVDAKVARRSIAFQGDIAIATNKDYAKLPQLVLYDD</sequence>
<organism evidence="2 3">
    <name type="scientific">Ceraceosorus guamensis</name>
    <dbReference type="NCBI Taxonomy" id="1522189"/>
    <lineage>
        <taxon>Eukaryota</taxon>
        <taxon>Fungi</taxon>
        <taxon>Dikarya</taxon>
        <taxon>Basidiomycota</taxon>
        <taxon>Ustilaginomycotina</taxon>
        <taxon>Exobasidiomycetes</taxon>
        <taxon>Ceraceosorales</taxon>
        <taxon>Ceraceosoraceae</taxon>
        <taxon>Ceraceosorus</taxon>
    </lineage>
</organism>
<feature type="signal peptide" evidence="1">
    <location>
        <begin position="1"/>
        <end position="25"/>
    </location>
</feature>
<dbReference type="AlphaFoldDB" id="A0A316WDL9"/>
<keyword evidence="1" id="KW-0732">Signal</keyword>
<dbReference type="InParanoid" id="A0A316WDL9"/>
<evidence type="ECO:0008006" key="4">
    <source>
        <dbReference type="Google" id="ProtNLM"/>
    </source>
</evidence>
<gene>
    <name evidence="2" type="ORF">IE81DRAFT_161623</name>
</gene>
<evidence type="ECO:0000313" key="3">
    <source>
        <dbReference type="Proteomes" id="UP000245783"/>
    </source>
</evidence>
<evidence type="ECO:0000256" key="1">
    <source>
        <dbReference type="SAM" id="SignalP"/>
    </source>
</evidence>
<dbReference type="GeneID" id="37032412"/>
<feature type="chain" id="PRO_5016367681" description="Ricin B lectin domain-containing protein" evidence="1">
    <location>
        <begin position="26"/>
        <end position="194"/>
    </location>
</feature>
<protein>
    <recommendedName>
        <fullName evidence="4">Ricin B lectin domain-containing protein</fullName>
    </recommendedName>
</protein>
<dbReference type="OrthoDB" id="3348529at2759"/>